<evidence type="ECO:0000313" key="7">
    <source>
        <dbReference type="Proteomes" id="UP000037020"/>
    </source>
</evidence>
<comment type="caution">
    <text evidence="6">The sequence shown here is derived from an EMBL/GenBank/DDBJ whole genome shotgun (WGS) entry which is preliminary data.</text>
</comment>
<protein>
    <recommendedName>
        <fullName evidence="5">HTH tetR-type domain-containing protein</fullName>
    </recommendedName>
</protein>
<dbReference type="InterPro" id="IPR009057">
    <property type="entry name" value="Homeodomain-like_sf"/>
</dbReference>
<evidence type="ECO:0000256" key="4">
    <source>
        <dbReference type="PROSITE-ProRule" id="PRU00335"/>
    </source>
</evidence>
<evidence type="ECO:0000313" key="6">
    <source>
        <dbReference type="EMBL" id="KOG91502.1"/>
    </source>
</evidence>
<dbReference type="Pfam" id="PF16859">
    <property type="entry name" value="TetR_C_11"/>
    <property type="match status" value="1"/>
</dbReference>
<evidence type="ECO:0000256" key="1">
    <source>
        <dbReference type="ARBA" id="ARBA00023015"/>
    </source>
</evidence>
<dbReference type="InterPro" id="IPR036271">
    <property type="entry name" value="Tet_transcr_reg_TetR-rel_C_sf"/>
</dbReference>
<organism evidence="6 7">
    <name type="scientific">Streptomyces varsoviensis</name>
    <dbReference type="NCBI Taxonomy" id="67373"/>
    <lineage>
        <taxon>Bacteria</taxon>
        <taxon>Bacillati</taxon>
        <taxon>Actinomycetota</taxon>
        <taxon>Actinomycetes</taxon>
        <taxon>Kitasatosporales</taxon>
        <taxon>Streptomycetaceae</taxon>
        <taxon>Streptomyces</taxon>
    </lineage>
</organism>
<keyword evidence="1" id="KW-0805">Transcription regulation</keyword>
<dbReference type="InterPro" id="IPR011075">
    <property type="entry name" value="TetR_C"/>
</dbReference>
<keyword evidence="3" id="KW-0804">Transcription</keyword>
<dbReference type="Proteomes" id="UP000037020">
    <property type="component" value="Unassembled WGS sequence"/>
</dbReference>
<dbReference type="Pfam" id="PF00440">
    <property type="entry name" value="TetR_N"/>
    <property type="match status" value="1"/>
</dbReference>
<dbReference type="PANTHER" id="PTHR30055:SF148">
    <property type="entry name" value="TETR-FAMILY TRANSCRIPTIONAL REGULATOR"/>
    <property type="match status" value="1"/>
</dbReference>
<keyword evidence="7" id="KW-1185">Reference proteome</keyword>
<feature type="domain" description="HTH tetR-type" evidence="5">
    <location>
        <begin position="18"/>
        <end position="78"/>
    </location>
</feature>
<gene>
    <name evidence="6" type="ORF">ADK38_02815</name>
</gene>
<dbReference type="PROSITE" id="PS50977">
    <property type="entry name" value="HTH_TETR_2"/>
    <property type="match status" value="1"/>
</dbReference>
<dbReference type="InterPro" id="IPR050109">
    <property type="entry name" value="HTH-type_TetR-like_transc_reg"/>
</dbReference>
<dbReference type="SUPFAM" id="SSF48498">
    <property type="entry name" value="Tetracyclin repressor-like, C-terminal domain"/>
    <property type="match status" value="1"/>
</dbReference>
<dbReference type="Gene3D" id="1.10.10.60">
    <property type="entry name" value="Homeodomain-like"/>
    <property type="match status" value="1"/>
</dbReference>
<proteinExistence type="predicted"/>
<name>A0ABR5JDI2_9ACTN</name>
<dbReference type="EMBL" id="LGUT01000223">
    <property type="protein sequence ID" value="KOG91502.1"/>
    <property type="molecule type" value="Genomic_DNA"/>
</dbReference>
<dbReference type="Gene3D" id="1.10.357.10">
    <property type="entry name" value="Tetracycline Repressor, domain 2"/>
    <property type="match status" value="1"/>
</dbReference>
<reference evidence="6 7" key="1">
    <citation type="submission" date="2015-07" db="EMBL/GenBank/DDBJ databases">
        <authorList>
            <person name="Ju K.-S."/>
            <person name="Doroghazi J.R."/>
            <person name="Metcalf W.W."/>
        </authorList>
    </citation>
    <scope>NUCLEOTIDE SEQUENCE [LARGE SCALE GENOMIC DNA]</scope>
    <source>
        <strain evidence="6 7">NRRL B-3589</strain>
    </source>
</reference>
<evidence type="ECO:0000256" key="2">
    <source>
        <dbReference type="ARBA" id="ARBA00023125"/>
    </source>
</evidence>
<dbReference type="RefSeq" id="WP_030874423.1">
    <property type="nucleotide sequence ID" value="NZ_JBIRHZ010000007.1"/>
</dbReference>
<evidence type="ECO:0000256" key="3">
    <source>
        <dbReference type="ARBA" id="ARBA00023163"/>
    </source>
</evidence>
<accession>A0ABR5JDI2</accession>
<dbReference type="InterPro" id="IPR001647">
    <property type="entry name" value="HTH_TetR"/>
</dbReference>
<sequence>MNDRSHSPGSVRPGGRTARTREAVLSAALDELAEKGYAALSVEGVAQRSGVHPATIRRRWRTVEGIMCDALTQDSGRAIVIPDTGSLRQDLRQIAQSIGGYYMVERNKAFLGGIVSAAGRDSFAEDALRDTLSVRLRLASEIVHQAIKRGELPPDTDAEEVIAYMAAPLYYRLLVSRRPLDDRLPLVCADAAYHAARAGVFSLPGESAGAASETDEPA</sequence>
<dbReference type="PANTHER" id="PTHR30055">
    <property type="entry name" value="HTH-TYPE TRANSCRIPTIONAL REGULATOR RUTR"/>
    <property type="match status" value="1"/>
</dbReference>
<feature type="DNA-binding region" description="H-T-H motif" evidence="4">
    <location>
        <begin position="41"/>
        <end position="60"/>
    </location>
</feature>
<keyword evidence="2 4" id="KW-0238">DNA-binding</keyword>
<evidence type="ECO:0000259" key="5">
    <source>
        <dbReference type="PROSITE" id="PS50977"/>
    </source>
</evidence>
<dbReference type="SUPFAM" id="SSF46689">
    <property type="entry name" value="Homeodomain-like"/>
    <property type="match status" value="1"/>
</dbReference>